<reference evidence="2" key="1">
    <citation type="submission" date="2022-11" db="UniProtKB">
        <authorList>
            <consortium name="WormBaseParasite"/>
        </authorList>
    </citation>
    <scope>IDENTIFICATION</scope>
</reference>
<organism evidence="1 2">
    <name type="scientific">Panagrolaimus sp. PS1159</name>
    <dbReference type="NCBI Taxonomy" id="55785"/>
    <lineage>
        <taxon>Eukaryota</taxon>
        <taxon>Metazoa</taxon>
        <taxon>Ecdysozoa</taxon>
        <taxon>Nematoda</taxon>
        <taxon>Chromadorea</taxon>
        <taxon>Rhabditida</taxon>
        <taxon>Tylenchina</taxon>
        <taxon>Panagrolaimomorpha</taxon>
        <taxon>Panagrolaimoidea</taxon>
        <taxon>Panagrolaimidae</taxon>
        <taxon>Panagrolaimus</taxon>
    </lineage>
</organism>
<evidence type="ECO:0000313" key="2">
    <source>
        <dbReference type="WBParaSite" id="PS1159_v2.g5601.t1"/>
    </source>
</evidence>
<protein>
    <submittedName>
        <fullName evidence="2">Cathepsin X</fullName>
    </submittedName>
</protein>
<accession>A0AC35GIZ6</accession>
<name>A0AC35GIZ6_9BILA</name>
<sequence>MRSLWVLFAVLFALLVVAQCRYQARSDRIRWFRDNEDSDERPIYRRPLHRRLRMPKTFKVVESLDDIDSDEIEQMTKLEEPKIESKKSYRNQPEEDDDSNSSEEESVPLMRLKPSRKIADSDEDDATYDEAAPTPNRLKIKCYKKSSGKTVEHRTYPRSWEHAGYQAALPKEWDWRNVSGVNYCSPTRNQHIPLYCGSCWVFGSLGALNDRFNIARKNRWPMTMLSPQEVIDCNGKGSCQGGEVTDVYGHAKTHGLVEEGCNNYQAKNGKCDMYNRCGTCWPESCDPVQNYTRYYIKDFGAFSGREKMMAEIHNRGPIACAIGATPTFDYKYAGGIYTEQSDLPSNHIVSVTGWGVDETTNTEYWIVRNSWGEAWGERGWFRTVTSLYQNGRGDLFNMGIERDCYFADPDVSNLD</sequence>
<dbReference type="WBParaSite" id="PS1159_v2.g5601.t1">
    <property type="protein sequence ID" value="PS1159_v2.g5601.t1"/>
    <property type="gene ID" value="PS1159_v2.g5601"/>
</dbReference>
<evidence type="ECO:0000313" key="1">
    <source>
        <dbReference type="Proteomes" id="UP000887580"/>
    </source>
</evidence>
<proteinExistence type="predicted"/>
<dbReference type="Proteomes" id="UP000887580">
    <property type="component" value="Unplaced"/>
</dbReference>